<comment type="cofactor">
    <cofactor evidence="4">
        <name>FAD</name>
        <dbReference type="ChEBI" id="CHEBI:57692"/>
    </cofactor>
    <text evidence="4">Binds 1 FAD per subunit.</text>
</comment>
<feature type="compositionally biased region" description="Basic and acidic residues" evidence="6">
    <location>
        <begin position="529"/>
        <end position="553"/>
    </location>
</feature>
<comment type="caution">
    <text evidence="8">The sequence shown here is derived from an EMBL/GenBank/DDBJ whole genome shotgun (WGS) entry which is preliminary data.</text>
</comment>
<dbReference type="SUPFAM" id="SSF52425">
    <property type="entry name" value="Cryptochrome/photolyase, N-terminal domain"/>
    <property type="match status" value="1"/>
</dbReference>
<organism evidence="8 9">
    <name type="scientific">Nannochloropsis salina CCMP1776</name>
    <dbReference type="NCBI Taxonomy" id="1027361"/>
    <lineage>
        <taxon>Eukaryota</taxon>
        <taxon>Sar</taxon>
        <taxon>Stramenopiles</taxon>
        <taxon>Ochrophyta</taxon>
        <taxon>Eustigmatophyceae</taxon>
        <taxon>Eustigmatales</taxon>
        <taxon>Monodopsidaceae</taxon>
        <taxon>Microchloropsis</taxon>
        <taxon>Microchloropsis salina</taxon>
    </lineage>
</organism>
<keyword evidence="9" id="KW-1185">Reference proteome</keyword>
<dbReference type="Proteomes" id="UP000355283">
    <property type="component" value="Unassembled WGS sequence"/>
</dbReference>
<gene>
    <name evidence="8" type="ORF">NSK_007248</name>
</gene>
<evidence type="ECO:0000256" key="3">
    <source>
        <dbReference type="ARBA" id="ARBA00022827"/>
    </source>
</evidence>
<evidence type="ECO:0000256" key="1">
    <source>
        <dbReference type="ARBA" id="ARBA00005862"/>
    </source>
</evidence>
<evidence type="ECO:0000313" key="9">
    <source>
        <dbReference type="Proteomes" id="UP000355283"/>
    </source>
</evidence>
<sequence>MTSAAVSKPGAKRAARTVSLHWFRKGLRLHDNPALLEACEGATHVYPVFILDPHFAKPDVIGVLRYRFMLQTIKNLDDNLREIGSRLFVVKGQPAEALPRLFREWGVTKLTFESDTEPYAKVRDRHVCELAAEHQVHVQIFPSHTLHDPEAYVARLQGKDVPTVYQSFVKLFASMGPVAPVAPTVDAKRLPSPAPEYLSGRDRKKADQGNGHAGGEKIEEDRTRSDDFSVPGLSGIGYPETDAPTLYPGGERAALARMQEHLANVKYIVTFEKPKTSPNALRPSTTVLSPYLKHGALSSRLFYHSLCSTLAQHKGPHTQPPVSLVGQLLWREFFYLQGHATPNFDKMVGNPICRQIPWGKDAELLGAWEEARTGYPFIDACMTQLREEGWIHHLARHALACFLTRGDLWQSWEEGARVFEKYLLDADWSVNTGNWLWLSASAFFHQYFRVYSPVAFGAKTDKEGEYIRKYLPVLRKMPSKYIYEPWKAPKGVQETAGCVVGRDYPHPVVDHATVSKQLMGKMKAAYDANKEGGAKGEEKSGEKKRPAGEDGKGGKTKKRA</sequence>
<feature type="binding site" evidence="4">
    <location>
        <begin position="285"/>
        <end position="289"/>
    </location>
    <ligand>
        <name>FAD</name>
        <dbReference type="ChEBI" id="CHEBI:57692"/>
    </ligand>
</feature>
<evidence type="ECO:0000256" key="5">
    <source>
        <dbReference type="PIRSR" id="PIRSR602081-2"/>
    </source>
</evidence>
<comment type="similarity">
    <text evidence="1">Belongs to the DNA photolyase class-1 family.</text>
</comment>
<dbReference type="PANTHER" id="PTHR11455:SF9">
    <property type="entry name" value="CRYPTOCHROME CIRCADIAN CLOCK 5 ISOFORM X1"/>
    <property type="match status" value="1"/>
</dbReference>
<dbReference type="InterPro" id="IPR014729">
    <property type="entry name" value="Rossmann-like_a/b/a_fold"/>
</dbReference>
<feature type="site" description="Electron transfer via tryptophanyl radical" evidence="5">
    <location>
        <position position="412"/>
    </location>
</feature>
<dbReference type="AlphaFoldDB" id="A0A4D9CTD2"/>
<dbReference type="GO" id="GO:0043153">
    <property type="term" value="P:entrainment of circadian clock by photoperiod"/>
    <property type="evidence" value="ECO:0007669"/>
    <property type="project" value="TreeGrafter"/>
</dbReference>
<feature type="binding site" evidence="4">
    <location>
        <begin position="425"/>
        <end position="427"/>
    </location>
    <ligand>
        <name>FAD</name>
        <dbReference type="ChEBI" id="CHEBI:57692"/>
    </ligand>
</feature>
<dbReference type="InterPro" id="IPR006050">
    <property type="entry name" value="DNA_photolyase_N"/>
</dbReference>
<name>A0A4D9CTD2_9STRA</name>
<feature type="region of interest" description="Disordered" evidence="6">
    <location>
        <begin position="529"/>
        <end position="560"/>
    </location>
</feature>
<evidence type="ECO:0000256" key="4">
    <source>
        <dbReference type="PIRSR" id="PIRSR602081-1"/>
    </source>
</evidence>
<feature type="site" description="Electron transfer via tryptophanyl radical" evidence="5">
    <location>
        <position position="435"/>
    </location>
</feature>
<dbReference type="Gene3D" id="1.10.579.10">
    <property type="entry name" value="DNA Cyclobutane Dipyrimidine Photolyase, subunit A, domain 3"/>
    <property type="match status" value="1"/>
</dbReference>
<dbReference type="GO" id="GO:0071949">
    <property type="term" value="F:FAD binding"/>
    <property type="evidence" value="ECO:0007669"/>
    <property type="project" value="TreeGrafter"/>
</dbReference>
<dbReference type="OrthoDB" id="435881at2759"/>
<feature type="site" description="Electron transfer via tryptophanyl radical" evidence="5">
    <location>
        <position position="358"/>
    </location>
</feature>
<dbReference type="Pfam" id="PF03441">
    <property type="entry name" value="FAD_binding_7"/>
    <property type="match status" value="1"/>
</dbReference>
<feature type="domain" description="Photolyase/cryptochrome alpha/beta" evidence="7">
    <location>
        <begin position="17"/>
        <end position="146"/>
    </location>
</feature>
<evidence type="ECO:0000259" key="7">
    <source>
        <dbReference type="PROSITE" id="PS51645"/>
    </source>
</evidence>
<feature type="compositionally biased region" description="Basic and acidic residues" evidence="6">
    <location>
        <begin position="214"/>
        <end position="227"/>
    </location>
</feature>
<dbReference type="GO" id="GO:0005737">
    <property type="term" value="C:cytoplasm"/>
    <property type="evidence" value="ECO:0007669"/>
    <property type="project" value="TreeGrafter"/>
</dbReference>
<dbReference type="SUPFAM" id="SSF48173">
    <property type="entry name" value="Cryptochrome/photolyase FAD-binding domain"/>
    <property type="match status" value="1"/>
</dbReference>
<dbReference type="GO" id="GO:0003677">
    <property type="term" value="F:DNA binding"/>
    <property type="evidence" value="ECO:0007669"/>
    <property type="project" value="TreeGrafter"/>
</dbReference>
<feature type="binding site" evidence="4">
    <location>
        <begin position="327"/>
        <end position="334"/>
    </location>
    <ligand>
        <name>FAD</name>
        <dbReference type="ChEBI" id="CHEBI:57692"/>
    </ligand>
</feature>
<proteinExistence type="inferred from homology"/>
<keyword evidence="2 4" id="KW-0285">Flavoprotein</keyword>
<dbReference type="InterPro" id="IPR036155">
    <property type="entry name" value="Crypto/Photolyase_N_sf"/>
</dbReference>
<dbReference type="PANTHER" id="PTHR11455">
    <property type="entry name" value="CRYPTOCHROME"/>
    <property type="match status" value="1"/>
</dbReference>
<dbReference type="InterPro" id="IPR036134">
    <property type="entry name" value="Crypto/Photolyase_FAD-like_sf"/>
</dbReference>
<dbReference type="EMBL" id="SDOX01000128">
    <property type="protein sequence ID" value="TFJ81287.1"/>
    <property type="molecule type" value="Genomic_DNA"/>
</dbReference>
<dbReference type="InterPro" id="IPR002081">
    <property type="entry name" value="Cryptochrome/DNA_photolyase_1"/>
</dbReference>
<dbReference type="GO" id="GO:0003904">
    <property type="term" value="F:deoxyribodipyrimidine photo-lyase activity"/>
    <property type="evidence" value="ECO:0007669"/>
    <property type="project" value="TreeGrafter"/>
</dbReference>
<evidence type="ECO:0000256" key="2">
    <source>
        <dbReference type="ARBA" id="ARBA00022630"/>
    </source>
</evidence>
<evidence type="ECO:0000313" key="8">
    <source>
        <dbReference type="EMBL" id="TFJ81287.1"/>
    </source>
</evidence>
<feature type="region of interest" description="Disordered" evidence="6">
    <location>
        <begin position="183"/>
        <end position="234"/>
    </location>
</feature>
<dbReference type="Pfam" id="PF00875">
    <property type="entry name" value="DNA_photolyase"/>
    <property type="match status" value="1"/>
</dbReference>
<evidence type="ECO:0000256" key="6">
    <source>
        <dbReference type="SAM" id="MobiDB-lite"/>
    </source>
</evidence>
<dbReference type="GO" id="GO:0005634">
    <property type="term" value="C:nucleus"/>
    <property type="evidence" value="ECO:0007669"/>
    <property type="project" value="TreeGrafter"/>
</dbReference>
<dbReference type="Gene3D" id="3.40.50.620">
    <property type="entry name" value="HUPs"/>
    <property type="match status" value="1"/>
</dbReference>
<reference evidence="8 9" key="1">
    <citation type="submission" date="2019-01" db="EMBL/GenBank/DDBJ databases">
        <title>Nuclear Genome Assembly of the Microalgal Biofuel strain Nannochloropsis salina CCMP1776.</title>
        <authorList>
            <person name="Hovde B."/>
        </authorList>
    </citation>
    <scope>NUCLEOTIDE SEQUENCE [LARGE SCALE GENOMIC DNA]</scope>
    <source>
        <strain evidence="8 9">CCMP1776</strain>
    </source>
</reference>
<dbReference type="PROSITE" id="PS51645">
    <property type="entry name" value="PHR_CRY_ALPHA_BETA"/>
    <property type="match status" value="1"/>
</dbReference>
<dbReference type="InterPro" id="IPR005101">
    <property type="entry name" value="Cryptochr/Photolyase_FAD-bd"/>
</dbReference>
<keyword evidence="3 4" id="KW-0274">FAD</keyword>
<dbReference type="FunFam" id="1.10.579.10:FF:000001">
    <property type="entry name" value="Cryptochrome 1"/>
    <property type="match status" value="1"/>
</dbReference>
<accession>A0A4D9CTD2</accession>
<dbReference type="Gene3D" id="1.25.40.80">
    <property type="match status" value="1"/>
</dbReference>
<protein>
    <recommendedName>
        <fullName evidence="7">Photolyase/cryptochrome alpha/beta domain-containing protein</fullName>
    </recommendedName>
</protein>
<dbReference type="GO" id="GO:0032922">
    <property type="term" value="P:circadian regulation of gene expression"/>
    <property type="evidence" value="ECO:0007669"/>
    <property type="project" value="TreeGrafter"/>
</dbReference>